<dbReference type="RefSeq" id="WP_132115346.1">
    <property type="nucleotide sequence ID" value="NZ_SMJU01000003.1"/>
</dbReference>
<dbReference type="EMBL" id="SMJU01000003">
    <property type="protein sequence ID" value="TDB67401.1"/>
    <property type="molecule type" value="Genomic_DNA"/>
</dbReference>
<dbReference type="OrthoDB" id="629398at2"/>
<dbReference type="PANTHER" id="PTHR23303:SF15">
    <property type="entry name" value="COLOSSIN-A"/>
    <property type="match status" value="1"/>
</dbReference>
<evidence type="ECO:0000256" key="2">
    <source>
        <dbReference type="ARBA" id="ARBA00022525"/>
    </source>
</evidence>
<keyword evidence="2" id="KW-0964">Secreted</keyword>
<proteinExistence type="predicted"/>
<protein>
    <recommendedName>
        <fullName evidence="4">SD-repeat containing protein B domain-containing protein</fullName>
    </recommendedName>
</protein>
<evidence type="ECO:0000313" key="5">
    <source>
        <dbReference type="EMBL" id="TDB67401.1"/>
    </source>
</evidence>
<dbReference type="InterPro" id="IPR033764">
    <property type="entry name" value="Sdr_B"/>
</dbReference>
<keyword evidence="3" id="KW-0732">Signal</keyword>
<dbReference type="InterPro" id="IPR051417">
    <property type="entry name" value="SDr/BOS_complex"/>
</dbReference>
<dbReference type="InterPro" id="IPR013783">
    <property type="entry name" value="Ig-like_fold"/>
</dbReference>
<dbReference type="Pfam" id="PF17210">
    <property type="entry name" value="SdrD_B"/>
    <property type="match status" value="2"/>
</dbReference>
<gene>
    <name evidence="5" type="ORF">EZE20_05490</name>
</gene>
<comment type="caution">
    <text evidence="5">The sequence shown here is derived from an EMBL/GenBank/DDBJ whole genome shotgun (WGS) entry which is preliminary data.</text>
</comment>
<organism evidence="5 6">
    <name type="scientific">Arundinibacter roseus</name>
    <dbReference type="NCBI Taxonomy" id="2070510"/>
    <lineage>
        <taxon>Bacteria</taxon>
        <taxon>Pseudomonadati</taxon>
        <taxon>Bacteroidota</taxon>
        <taxon>Cytophagia</taxon>
        <taxon>Cytophagales</taxon>
        <taxon>Spirosomataceae</taxon>
        <taxon>Arundinibacter</taxon>
    </lineage>
</organism>
<keyword evidence="6" id="KW-1185">Reference proteome</keyword>
<dbReference type="GO" id="GO:0005576">
    <property type="term" value="C:extracellular region"/>
    <property type="evidence" value="ECO:0007669"/>
    <property type="project" value="UniProtKB-SubCell"/>
</dbReference>
<dbReference type="PANTHER" id="PTHR23303">
    <property type="entry name" value="CARBOXYPEPTIDASE REGULATORY REGION-CONTAINING"/>
    <property type="match status" value="1"/>
</dbReference>
<evidence type="ECO:0000313" key="6">
    <source>
        <dbReference type="Proteomes" id="UP000295706"/>
    </source>
</evidence>
<dbReference type="Proteomes" id="UP000295706">
    <property type="component" value="Unassembled WGS sequence"/>
</dbReference>
<dbReference type="SUPFAM" id="SSF117074">
    <property type="entry name" value="Hypothetical protein PA1324"/>
    <property type="match status" value="2"/>
</dbReference>
<evidence type="ECO:0000256" key="3">
    <source>
        <dbReference type="ARBA" id="ARBA00022729"/>
    </source>
</evidence>
<evidence type="ECO:0000259" key="4">
    <source>
        <dbReference type="Pfam" id="PF17210"/>
    </source>
</evidence>
<dbReference type="Gene3D" id="2.60.40.10">
    <property type="entry name" value="Immunoglobulins"/>
    <property type="match status" value="2"/>
</dbReference>
<dbReference type="AlphaFoldDB" id="A0A4R4KLD9"/>
<name>A0A4R4KLD9_9BACT</name>
<comment type="subcellular location">
    <subcellularLocation>
        <location evidence="1">Secreted</location>
    </subcellularLocation>
</comment>
<feature type="domain" description="SD-repeat containing protein B" evidence="4">
    <location>
        <begin position="174"/>
        <end position="248"/>
    </location>
</feature>
<accession>A0A4R4KLD9</accession>
<reference evidence="5 6" key="1">
    <citation type="submission" date="2019-02" db="EMBL/GenBank/DDBJ databases">
        <title>Arundinibacter roseus gen. nov., sp. nov., a new member of the family Cytophagaceae.</title>
        <authorList>
            <person name="Szuroczki S."/>
            <person name="Khayer B."/>
            <person name="Sproer C."/>
            <person name="Toumi M."/>
            <person name="Szabo A."/>
            <person name="Felfoldi T."/>
            <person name="Schumann P."/>
            <person name="Toth E."/>
        </authorList>
    </citation>
    <scope>NUCLEOTIDE SEQUENCE [LARGE SCALE GENOMIC DNA]</scope>
    <source>
        <strain evidence="5 6">DMA-k-7a</strain>
    </source>
</reference>
<evidence type="ECO:0000256" key="1">
    <source>
        <dbReference type="ARBA" id="ARBA00004613"/>
    </source>
</evidence>
<feature type="domain" description="SD-repeat containing protein B" evidence="4">
    <location>
        <begin position="35"/>
        <end position="138"/>
    </location>
</feature>
<sequence>MKNNSPHLTGILFLTLLQLFLIQSIATAQNEPTGSISGIVWKDLNNNGHRDPAEPGVKDVKIHLYLHSDTSDFSLSSIGTLSTAVDGRYRFEGLKKGRYSMLISKYSIPLECELSSLYNATGVPDDLDSDFYPYYGSLDYIFIDPSLPGQSRDLSTIDAALISRPIPPLGSVSGVMWKDLNDNGIREEGEPGVKGIEVSIATMNNSTMYSDTTDEEGRYSFINLLTENYVLNMNNKSIPDSLMLSSKYNRSGNGSDTLYESFFNPVYYSASYELNTDSTGIFRYNNSMNAAFISRPAQTQPVDLMLSRKVTQKIIWPGQYFKSIVSLKNQGLSVVHDIEVFDYYLDLKNPEMQALSYSFNYILNNPLISSGYTPKENIKKWVIRSLVPGDSISITTYAKALSSGIWYNTAEISYMAEKDDDSTPNNLTAGEDDIATTCYTVPFRLKQGETNNATFRLPQQFSGVVWYRTAPNGSKTQAGVGNTLEVTENKPGTYIYSFTYATGTCPNDGCCPGYVFVEGSCLPNLCVPVRTNIVKLN</sequence>